<organism evidence="1 2">
    <name type="scientific">Photobacterium leiognathi lrivu.4.1</name>
    <dbReference type="NCBI Taxonomy" id="1248232"/>
    <lineage>
        <taxon>Bacteria</taxon>
        <taxon>Pseudomonadati</taxon>
        <taxon>Pseudomonadota</taxon>
        <taxon>Gammaproteobacteria</taxon>
        <taxon>Vibrionales</taxon>
        <taxon>Vibrionaceae</taxon>
        <taxon>Photobacterium</taxon>
    </lineage>
</organism>
<dbReference type="EMBL" id="DF196820">
    <property type="protein sequence ID" value="GAD31318.1"/>
    <property type="molecule type" value="Genomic_DNA"/>
</dbReference>
<protein>
    <recommendedName>
        <fullName evidence="3">DUF2158 domain-containing protein</fullName>
    </recommendedName>
</protein>
<dbReference type="eggNOG" id="COG5475">
    <property type="taxonomic scope" value="Bacteria"/>
</dbReference>
<dbReference type="Proteomes" id="UP000030675">
    <property type="component" value="Unassembled WGS sequence"/>
</dbReference>
<reference evidence="2" key="1">
    <citation type="submission" date="2012-12" db="EMBL/GenBank/DDBJ databases">
        <title>Genome Sequence of Photobacterium leiognathi lrivu.4.1.</title>
        <authorList>
            <person name="Urbanczyk H."/>
            <person name="Ogura Y."/>
            <person name="Hayashi T."/>
            <person name="Dunlap P.V."/>
        </authorList>
    </citation>
    <scope>NUCLEOTIDE SEQUENCE [LARGE SCALE GENOMIC DNA]</scope>
    <source>
        <strain evidence="2">lrivu.4.1</strain>
    </source>
</reference>
<dbReference type="InterPro" id="IPR019226">
    <property type="entry name" value="DUF2158"/>
</dbReference>
<sequence>MSNDSLFSVGDIVTLKSGGPAMTVMEVNTEPNIDIDGDIEIDANGRTVYVPNGNYTCQWFAGKKLESGVFPKESLLAVENNK</sequence>
<proteinExistence type="predicted"/>
<dbReference type="AlphaFoldDB" id="V5F5X7"/>
<evidence type="ECO:0000313" key="1">
    <source>
        <dbReference type="EMBL" id="GAD31318.1"/>
    </source>
</evidence>
<dbReference type="HOGENOM" id="CLU_194558_0_0_6"/>
<dbReference type="RefSeq" id="WP_023934128.1">
    <property type="nucleotide sequence ID" value="NZ_DF196820.1"/>
</dbReference>
<accession>V5F5X7</accession>
<evidence type="ECO:0008006" key="3">
    <source>
        <dbReference type="Google" id="ProtNLM"/>
    </source>
</evidence>
<evidence type="ECO:0000313" key="2">
    <source>
        <dbReference type="Proteomes" id="UP000030675"/>
    </source>
</evidence>
<dbReference type="Pfam" id="PF09926">
    <property type="entry name" value="DUF2158"/>
    <property type="match status" value="1"/>
</dbReference>
<gene>
    <name evidence="1" type="ORF">PLEI_2976</name>
</gene>
<name>V5F5X7_PHOLE</name>